<accession>A0AAN1WII2</accession>
<dbReference type="InterPro" id="IPR020612">
    <property type="entry name" value="Methylthiotransferase_CS"/>
</dbReference>
<feature type="binding site" evidence="8">
    <location>
        <position position="51"/>
    </location>
    <ligand>
        <name>[4Fe-4S] cluster</name>
        <dbReference type="ChEBI" id="CHEBI:49883"/>
        <label>1</label>
    </ligand>
</feature>
<dbReference type="Pfam" id="PF18693">
    <property type="entry name" value="TRAM_2"/>
    <property type="match status" value="1"/>
</dbReference>
<dbReference type="EMBL" id="AP023086">
    <property type="protein sequence ID" value="BCD98227.1"/>
    <property type="molecule type" value="Genomic_DNA"/>
</dbReference>
<dbReference type="GO" id="GO:0103039">
    <property type="term" value="F:protein methylthiotransferase activity"/>
    <property type="evidence" value="ECO:0007669"/>
    <property type="project" value="UniProtKB-EC"/>
</dbReference>
<dbReference type="PROSITE" id="PS51918">
    <property type="entry name" value="RADICAL_SAM"/>
    <property type="match status" value="1"/>
</dbReference>
<dbReference type="PROSITE" id="PS01278">
    <property type="entry name" value="MTTASE_RADICAL"/>
    <property type="match status" value="1"/>
</dbReference>
<dbReference type="Proteomes" id="UP001320119">
    <property type="component" value="Chromosome"/>
</dbReference>
<keyword evidence="5 8" id="KW-0479">Metal-binding</keyword>
<dbReference type="InterPro" id="IPR002792">
    <property type="entry name" value="TRAM_dom"/>
</dbReference>
<keyword evidence="12" id="KW-0689">Ribosomal protein</keyword>
<dbReference type="InterPro" id="IPR006638">
    <property type="entry name" value="Elp3/MiaA/NifB-like_rSAM"/>
</dbReference>
<feature type="binding site" evidence="8">
    <location>
        <position position="149"/>
    </location>
    <ligand>
        <name>[4Fe-4S] cluster</name>
        <dbReference type="ChEBI" id="CHEBI:49883"/>
        <label>2</label>
        <note>4Fe-4S-S-AdoMet</note>
    </ligand>
</feature>
<dbReference type="PROSITE" id="PS50926">
    <property type="entry name" value="TRAM"/>
    <property type="match status" value="1"/>
</dbReference>
<dbReference type="SFLD" id="SFLDG01061">
    <property type="entry name" value="methylthiotransferase"/>
    <property type="match status" value="1"/>
</dbReference>
<dbReference type="InterPro" id="IPR005840">
    <property type="entry name" value="Ribosomal_uS12_MeSTrfase_RimO"/>
</dbReference>
<keyword evidence="2 8" id="KW-0963">Cytoplasm</keyword>
<feature type="binding site" evidence="8">
    <location>
        <position position="156"/>
    </location>
    <ligand>
        <name>[4Fe-4S] cluster</name>
        <dbReference type="ChEBI" id="CHEBI:49883"/>
        <label>2</label>
        <note>4Fe-4S-S-AdoMet</note>
    </ligand>
</feature>
<proteinExistence type="inferred from homology"/>
<organism evidence="12 13">
    <name type="scientific">Marinagarivorans cellulosilyticus</name>
    <dbReference type="NCBI Taxonomy" id="2721545"/>
    <lineage>
        <taxon>Bacteria</taxon>
        <taxon>Pseudomonadati</taxon>
        <taxon>Pseudomonadota</taxon>
        <taxon>Gammaproteobacteria</taxon>
        <taxon>Cellvibrionales</taxon>
        <taxon>Cellvibrionaceae</taxon>
        <taxon>Marinagarivorans</taxon>
    </lineage>
</organism>
<gene>
    <name evidence="8" type="primary">rimO</name>
    <name evidence="12" type="ORF">MARGE09_P2428</name>
</gene>
<dbReference type="GO" id="GO:0051539">
    <property type="term" value="F:4 iron, 4 sulfur cluster binding"/>
    <property type="evidence" value="ECO:0007669"/>
    <property type="project" value="UniProtKB-UniRule"/>
</dbReference>
<dbReference type="GO" id="GO:0046872">
    <property type="term" value="F:metal ion binding"/>
    <property type="evidence" value="ECO:0007669"/>
    <property type="project" value="UniProtKB-KW"/>
</dbReference>
<dbReference type="Gene3D" id="3.40.50.12160">
    <property type="entry name" value="Methylthiotransferase, N-terminal domain"/>
    <property type="match status" value="1"/>
</dbReference>
<evidence type="ECO:0000256" key="3">
    <source>
        <dbReference type="ARBA" id="ARBA00022679"/>
    </source>
</evidence>
<keyword evidence="3 8" id="KW-0808">Transferase</keyword>
<dbReference type="InterPro" id="IPR012340">
    <property type="entry name" value="NA-bd_OB-fold"/>
</dbReference>
<reference evidence="12 13" key="1">
    <citation type="journal article" date="2022" name="IScience">
        <title>An ultrasensitive nanofiber-based assay for enzymatic hydrolysis and deep-sea microbial degradation of cellulose.</title>
        <authorList>
            <person name="Tsudome M."/>
            <person name="Tachioka M."/>
            <person name="Miyazaki M."/>
            <person name="Uchimura K."/>
            <person name="Tsuda M."/>
            <person name="Takaki Y."/>
            <person name="Deguchi S."/>
        </authorList>
    </citation>
    <scope>NUCLEOTIDE SEQUENCE [LARGE SCALE GENOMIC DNA]</scope>
    <source>
        <strain evidence="12 13">GE09</strain>
    </source>
</reference>
<dbReference type="PANTHER" id="PTHR43837">
    <property type="entry name" value="RIBOSOMAL PROTEIN S12 METHYLTHIOTRANSFERASE RIMO"/>
    <property type="match status" value="1"/>
</dbReference>
<dbReference type="InterPro" id="IPR023404">
    <property type="entry name" value="rSAM_horseshoe"/>
</dbReference>
<evidence type="ECO:0000313" key="13">
    <source>
        <dbReference type="Proteomes" id="UP001320119"/>
    </source>
</evidence>
<dbReference type="SFLD" id="SFLDS00029">
    <property type="entry name" value="Radical_SAM"/>
    <property type="match status" value="1"/>
</dbReference>
<dbReference type="GO" id="GO:0006400">
    <property type="term" value="P:tRNA modification"/>
    <property type="evidence" value="ECO:0007669"/>
    <property type="project" value="InterPro"/>
</dbReference>
<keyword evidence="6 8" id="KW-0408">Iron</keyword>
<evidence type="ECO:0000256" key="6">
    <source>
        <dbReference type="ARBA" id="ARBA00023004"/>
    </source>
</evidence>
<keyword evidence="4 8" id="KW-0949">S-adenosyl-L-methionine</keyword>
<evidence type="ECO:0000256" key="1">
    <source>
        <dbReference type="ARBA" id="ARBA00022485"/>
    </source>
</evidence>
<dbReference type="AlphaFoldDB" id="A0AAN1WII2"/>
<comment type="subcellular location">
    <subcellularLocation>
        <location evidence="8">Cytoplasm</location>
    </subcellularLocation>
</comment>
<comment type="similarity">
    <text evidence="8">Belongs to the methylthiotransferase family. RimO subfamily.</text>
</comment>
<evidence type="ECO:0000256" key="2">
    <source>
        <dbReference type="ARBA" id="ARBA00022490"/>
    </source>
</evidence>
<dbReference type="Pfam" id="PF04055">
    <property type="entry name" value="Radical_SAM"/>
    <property type="match status" value="1"/>
</dbReference>
<dbReference type="Gene3D" id="2.40.50.140">
    <property type="entry name" value="Nucleic acid-binding proteins"/>
    <property type="match status" value="1"/>
</dbReference>
<comment type="catalytic activity">
    <reaction evidence="8">
        <text>L-aspartate(89)-[ribosomal protein uS12]-hydrogen + (sulfur carrier)-SH + AH2 + 2 S-adenosyl-L-methionine = 3-methylsulfanyl-L-aspartate(89)-[ribosomal protein uS12]-hydrogen + (sulfur carrier)-H + 5'-deoxyadenosine + L-methionine + A + S-adenosyl-L-homocysteine + 2 H(+)</text>
        <dbReference type="Rhea" id="RHEA:37087"/>
        <dbReference type="Rhea" id="RHEA-COMP:10460"/>
        <dbReference type="Rhea" id="RHEA-COMP:10461"/>
        <dbReference type="Rhea" id="RHEA-COMP:14737"/>
        <dbReference type="Rhea" id="RHEA-COMP:14739"/>
        <dbReference type="ChEBI" id="CHEBI:13193"/>
        <dbReference type="ChEBI" id="CHEBI:15378"/>
        <dbReference type="ChEBI" id="CHEBI:17319"/>
        <dbReference type="ChEBI" id="CHEBI:17499"/>
        <dbReference type="ChEBI" id="CHEBI:29917"/>
        <dbReference type="ChEBI" id="CHEBI:29961"/>
        <dbReference type="ChEBI" id="CHEBI:57844"/>
        <dbReference type="ChEBI" id="CHEBI:57856"/>
        <dbReference type="ChEBI" id="CHEBI:59789"/>
        <dbReference type="ChEBI" id="CHEBI:64428"/>
        <dbReference type="ChEBI" id="CHEBI:73599"/>
        <dbReference type="EC" id="2.8.4.4"/>
    </reaction>
</comment>
<dbReference type="GO" id="GO:0035599">
    <property type="term" value="F:aspartic acid methylthiotransferase activity"/>
    <property type="evidence" value="ECO:0007669"/>
    <property type="project" value="TreeGrafter"/>
</dbReference>
<comment type="function">
    <text evidence="8">Catalyzes the methylthiolation of an aspartic acid residue of ribosomal protein uS12.</text>
</comment>
<dbReference type="GO" id="GO:0005840">
    <property type="term" value="C:ribosome"/>
    <property type="evidence" value="ECO:0007669"/>
    <property type="project" value="UniProtKB-KW"/>
</dbReference>
<evidence type="ECO:0000259" key="10">
    <source>
        <dbReference type="PROSITE" id="PS51449"/>
    </source>
</evidence>
<dbReference type="HAMAP" id="MF_01865">
    <property type="entry name" value="MTTase_RimO"/>
    <property type="match status" value="1"/>
</dbReference>
<keyword evidence="1 8" id="KW-0004">4Fe-4S</keyword>
<dbReference type="InterPro" id="IPR005839">
    <property type="entry name" value="Methylthiotransferase"/>
</dbReference>
<keyword evidence="13" id="KW-1185">Reference proteome</keyword>
<dbReference type="InterPro" id="IPR007197">
    <property type="entry name" value="rSAM"/>
</dbReference>
<evidence type="ECO:0000259" key="11">
    <source>
        <dbReference type="PROSITE" id="PS51918"/>
    </source>
</evidence>
<dbReference type="FunFam" id="3.40.50.12160:FF:000002">
    <property type="entry name" value="Ribosomal protein S12 methylthiotransferase RimO"/>
    <property type="match status" value="1"/>
</dbReference>
<feature type="binding site" evidence="8">
    <location>
        <position position="153"/>
    </location>
    <ligand>
        <name>[4Fe-4S] cluster</name>
        <dbReference type="ChEBI" id="CHEBI:49883"/>
        <label>2</label>
        <note>4Fe-4S-S-AdoMet</note>
    </ligand>
</feature>
<keyword evidence="12" id="KW-0687">Ribonucleoprotein</keyword>
<dbReference type="InterPro" id="IPR058240">
    <property type="entry name" value="rSAM_sf"/>
</dbReference>
<dbReference type="NCBIfam" id="TIGR01125">
    <property type="entry name" value="30S ribosomal protein S12 methylthiotransferase RimO"/>
    <property type="match status" value="1"/>
</dbReference>
<feature type="domain" description="Radical SAM core" evidence="11">
    <location>
        <begin position="135"/>
        <end position="372"/>
    </location>
</feature>
<dbReference type="GO" id="GO:0005829">
    <property type="term" value="C:cytosol"/>
    <property type="evidence" value="ECO:0007669"/>
    <property type="project" value="TreeGrafter"/>
</dbReference>
<name>A0AAN1WII2_9GAMM</name>
<dbReference type="SFLD" id="SFLDG01082">
    <property type="entry name" value="B12-binding_domain_containing"/>
    <property type="match status" value="1"/>
</dbReference>
<keyword evidence="7 8" id="KW-0411">Iron-sulfur</keyword>
<dbReference type="PROSITE" id="PS51449">
    <property type="entry name" value="MTTASE_N"/>
    <property type="match status" value="1"/>
</dbReference>
<evidence type="ECO:0000256" key="5">
    <source>
        <dbReference type="ARBA" id="ARBA00022723"/>
    </source>
</evidence>
<dbReference type="EC" id="2.8.4.4" evidence="8"/>
<feature type="binding site" evidence="8">
    <location>
        <position position="80"/>
    </location>
    <ligand>
        <name>[4Fe-4S] cluster</name>
        <dbReference type="ChEBI" id="CHEBI:49883"/>
        <label>1</label>
    </ligand>
</feature>
<evidence type="ECO:0000256" key="4">
    <source>
        <dbReference type="ARBA" id="ARBA00022691"/>
    </source>
</evidence>
<feature type="domain" description="TRAM" evidence="9">
    <location>
        <begin position="375"/>
        <end position="441"/>
    </location>
</feature>
<sequence>MTDKNGKVGFVSLGCPKALVDSERILTQLRTDGYDVVPSYHDADVVVVNTCGFIDSAKQESLDAIGEAMKENGRVIVTGCMGVEEEAIREVHPNVLSVTGPQQYEQVVGAVHEVIPPSREHDPFLDLVPPQGIKLTPRHYAYLKISEGCNHSCSFCIIPSMRGKLVSRPVGDVLDEAERLVKAGTQELLVVSQDTSAYGVDMKYRTGFWQGRPVKTKMYDLCNALGDLGAWVRLHYVYPYPNVDDIIPLMAEGKVLPYLDMPLQHASPSVLKAMKRPGQQEKTIERIRAWRNICPDITLRSTFIVGFPGETENDFEYLLDWLDEAQLDRVGCFEYSPVDGASANKLADHVPDEVKKERWERFMAKQQEISAKRLQQKIGSVREVLIDSVEPGVAIGRTAADAPEIDGIITLDDDYGLQPGHRLNVRITDADEYDLWGEPAEMDSE</sequence>
<dbReference type="NCBIfam" id="TIGR00089">
    <property type="entry name" value="MiaB/RimO family radical SAM methylthiotransferase"/>
    <property type="match status" value="1"/>
</dbReference>
<feature type="binding site" evidence="8">
    <location>
        <position position="15"/>
    </location>
    <ligand>
        <name>[4Fe-4S] cluster</name>
        <dbReference type="ChEBI" id="CHEBI:49883"/>
        <label>1</label>
    </ligand>
</feature>
<dbReference type="KEGG" id="marq:MARGE09_P2428"/>
<evidence type="ECO:0000256" key="8">
    <source>
        <dbReference type="HAMAP-Rule" id="MF_01865"/>
    </source>
</evidence>
<dbReference type="Pfam" id="PF00919">
    <property type="entry name" value="UPF0004"/>
    <property type="match status" value="1"/>
</dbReference>
<dbReference type="InterPro" id="IPR013848">
    <property type="entry name" value="Methylthiotransferase_N"/>
</dbReference>
<dbReference type="SFLD" id="SFLDF00274">
    <property type="entry name" value="ribosomal_protein_S12_methylth"/>
    <property type="match status" value="1"/>
</dbReference>
<evidence type="ECO:0000313" key="12">
    <source>
        <dbReference type="EMBL" id="BCD98227.1"/>
    </source>
</evidence>
<dbReference type="SMART" id="SM00729">
    <property type="entry name" value="Elp3"/>
    <property type="match status" value="1"/>
</dbReference>
<dbReference type="Gene3D" id="3.80.30.20">
    <property type="entry name" value="tm_1862 like domain"/>
    <property type="match status" value="1"/>
</dbReference>
<dbReference type="RefSeq" id="WP_236982441.1">
    <property type="nucleotide sequence ID" value="NZ_AP023086.1"/>
</dbReference>
<dbReference type="FunFam" id="3.80.30.20:FF:000001">
    <property type="entry name" value="tRNA-2-methylthio-N(6)-dimethylallyladenosine synthase 2"/>
    <property type="match status" value="1"/>
</dbReference>
<dbReference type="PANTHER" id="PTHR43837:SF1">
    <property type="entry name" value="RIBOSOMAL PROTEIN US12 METHYLTHIOTRANSFERASE RIMO"/>
    <property type="match status" value="1"/>
</dbReference>
<evidence type="ECO:0000256" key="7">
    <source>
        <dbReference type="ARBA" id="ARBA00023014"/>
    </source>
</evidence>
<protein>
    <recommendedName>
        <fullName evidence="8">Ribosomal protein uS12 methylthiotransferase RimO</fullName>
        <shortName evidence="8">uS12 MTTase</shortName>
        <shortName evidence="8">uS12 methylthiotransferase</shortName>
        <ecNumber evidence="8">2.8.4.4</ecNumber>
    </recommendedName>
    <alternativeName>
        <fullName evidence="8">Ribosomal protein uS12 (aspartate-C(3))-methylthiotransferase</fullName>
    </alternativeName>
    <alternativeName>
        <fullName evidence="8">Ribosome maturation factor RimO</fullName>
    </alternativeName>
</protein>
<evidence type="ECO:0000259" key="9">
    <source>
        <dbReference type="PROSITE" id="PS50926"/>
    </source>
</evidence>
<dbReference type="CDD" id="cd01335">
    <property type="entry name" value="Radical_SAM"/>
    <property type="match status" value="1"/>
</dbReference>
<comment type="cofactor">
    <cofactor evidence="8">
        <name>[4Fe-4S] cluster</name>
        <dbReference type="ChEBI" id="CHEBI:49883"/>
    </cofactor>
    <text evidence="8">Binds 2 [4Fe-4S] clusters. One cluster is coordinated with 3 cysteines and an exchangeable S-adenosyl-L-methionine.</text>
</comment>
<dbReference type="InterPro" id="IPR038135">
    <property type="entry name" value="Methylthiotransferase_N_sf"/>
</dbReference>
<feature type="domain" description="MTTase N-terminal" evidence="10">
    <location>
        <begin position="6"/>
        <end position="116"/>
    </location>
</feature>
<dbReference type="SUPFAM" id="SSF102114">
    <property type="entry name" value="Radical SAM enzymes"/>
    <property type="match status" value="1"/>
</dbReference>